<keyword evidence="3" id="KW-0443">Lipid metabolism</keyword>
<dbReference type="EMBL" id="JAUYVI010000007">
    <property type="protein sequence ID" value="MDQ7250594.1"/>
    <property type="molecule type" value="Genomic_DNA"/>
</dbReference>
<keyword evidence="2" id="KW-0442">Lipid degradation</keyword>
<reference evidence="5" key="1">
    <citation type="submission" date="2023-08" db="EMBL/GenBank/DDBJ databases">
        <title>Rhodospirillaceae gen. nov., a novel taxon isolated from the Yangtze River Yuezi River estuary sludge.</title>
        <authorList>
            <person name="Ruan L."/>
        </authorList>
    </citation>
    <scope>NUCLEOTIDE SEQUENCE [LARGE SCALE GENOMIC DNA]</scope>
    <source>
        <strain evidence="5">R-7</strain>
    </source>
</reference>
<keyword evidence="5" id="KW-1185">Reference proteome</keyword>
<dbReference type="RefSeq" id="WP_379960062.1">
    <property type="nucleotide sequence ID" value="NZ_JAUYVI010000007.1"/>
</dbReference>
<evidence type="ECO:0000313" key="4">
    <source>
        <dbReference type="EMBL" id="MDQ7250594.1"/>
    </source>
</evidence>
<evidence type="ECO:0000256" key="3">
    <source>
        <dbReference type="ARBA" id="ARBA00023098"/>
    </source>
</evidence>
<evidence type="ECO:0000256" key="1">
    <source>
        <dbReference type="ARBA" id="ARBA00022801"/>
    </source>
</evidence>
<dbReference type="Gene3D" id="3.40.50.1820">
    <property type="entry name" value="alpha/beta hydrolase"/>
    <property type="match status" value="1"/>
</dbReference>
<dbReference type="PANTHER" id="PTHR10272">
    <property type="entry name" value="PLATELET-ACTIVATING FACTOR ACETYLHYDROLASE"/>
    <property type="match status" value="1"/>
</dbReference>
<accession>A0ABU0YSA9</accession>
<dbReference type="Proteomes" id="UP001230156">
    <property type="component" value="Unassembled WGS sequence"/>
</dbReference>
<evidence type="ECO:0008006" key="6">
    <source>
        <dbReference type="Google" id="ProtNLM"/>
    </source>
</evidence>
<comment type="caution">
    <text evidence="4">The sequence shown here is derived from an EMBL/GenBank/DDBJ whole genome shotgun (WGS) entry which is preliminary data.</text>
</comment>
<dbReference type="PANTHER" id="PTHR10272:SF0">
    <property type="entry name" value="PLATELET-ACTIVATING FACTOR ACETYLHYDROLASE"/>
    <property type="match status" value="1"/>
</dbReference>
<gene>
    <name evidence="4" type="ORF">Q8A70_23095</name>
</gene>
<protein>
    <recommendedName>
        <fullName evidence="6">Dienelactone hydrolase</fullName>
    </recommendedName>
</protein>
<evidence type="ECO:0000256" key="2">
    <source>
        <dbReference type="ARBA" id="ARBA00022963"/>
    </source>
</evidence>
<dbReference type="InterPro" id="IPR016986">
    <property type="entry name" value="UCP031982_abhydr"/>
</dbReference>
<dbReference type="Pfam" id="PF03403">
    <property type="entry name" value="PAF-AH_p_II"/>
    <property type="match status" value="1"/>
</dbReference>
<organism evidence="4 5">
    <name type="scientific">Dongia sedimenti</name>
    <dbReference type="NCBI Taxonomy" id="3064282"/>
    <lineage>
        <taxon>Bacteria</taxon>
        <taxon>Pseudomonadati</taxon>
        <taxon>Pseudomonadota</taxon>
        <taxon>Alphaproteobacteria</taxon>
        <taxon>Rhodospirillales</taxon>
        <taxon>Dongiaceae</taxon>
        <taxon>Dongia</taxon>
    </lineage>
</organism>
<dbReference type="InterPro" id="IPR029058">
    <property type="entry name" value="AB_hydrolase_fold"/>
</dbReference>
<name>A0ABU0YSA9_9PROT</name>
<dbReference type="SUPFAM" id="SSF53474">
    <property type="entry name" value="alpha/beta-Hydrolases"/>
    <property type="match status" value="1"/>
</dbReference>
<dbReference type="PIRSF" id="PIRSF031982">
    <property type="entry name" value="UCP031982_abhydr"/>
    <property type="match status" value="1"/>
</dbReference>
<evidence type="ECO:0000313" key="5">
    <source>
        <dbReference type="Proteomes" id="UP001230156"/>
    </source>
</evidence>
<keyword evidence="1" id="KW-0378">Hydrolase</keyword>
<proteinExistence type="predicted"/>
<sequence length="367" mass="39202">MTSIAIQDKPDRDRGRAVRVSGNISGRNNRGRAMKTLPLALLLLMTALMSSAEAAGFQSVSIPDPGSAPLQVGIWYPSDAQVPTEANTPFHQALSHDAPVAGNGLPLIVISHGKGGWLGGHADTALALAESGFVVAAVTHTGDNWEDESAEAWRWMVDRPRHISRVIDYMLSGWRAHARVDARRIGIYGFSAGAYTALVDIGGVPNIAEVAAHCAATPQELACRLVTASDLAKLNEAGRSGPIWVHDSRIKAAVLAAVGLGFAFDAQGLAEVEVPVQLWAAADDRNVPEAANTDAVRRLLPVPPEFHRVEKAGHFVFRPPCDPSLEAAEPKIWAMVCVDAPGFDRAAFHRTLNDEIIAFFRARLGGS</sequence>